<dbReference type="Pfam" id="PF13875">
    <property type="entry name" value="DUF4202"/>
    <property type="match status" value="1"/>
</dbReference>
<evidence type="ECO:0000313" key="2">
    <source>
        <dbReference type="Proteomes" id="UP000009131"/>
    </source>
</evidence>
<keyword evidence="2" id="KW-1185">Reference proteome</keyword>
<dbReference type="Proteomes" id="UP000009131">
    <property type="component" value="Unassembled WGS sequence"/>
</dbReference>
<gene>
    <name evidence="1" type="primary">Mo03422</name>
    <name evidence="1" type="ORF">E5Q_03422</name>
</gene>
<evidence type="ECO:0008006" key="3">
    <source>
        <dbReference type="Google" id="ProtNLM"/>
    </source>
</evidence>
<dbReference type="InParanoid" id="G7E1P1"/>
<accession>G7E1P1</accession>
<organism evidence="1 2">
    <name type="scientific">Mixia osmundae (strain CBS 9802 / IAM 14324 / JCM 22182 / KY 12970)</name>
    <dbReference type="NCBI Taxonomy" id="764103"/>
    <lineage>
        <taxon>Eukaryota</taxon>
        <taxon>Fungi</taxon>
        <taxon>Dikarya</taxon>
        <taxon>Basidiomycota</taxon>
        <taxon>Pucciniomycotina</taxon>
        <taxon>Mixiomycetes</taxon>
        <taxon>Mixiales</taxon>
        <taxon>Mixiaceae</taxon>
        <taxon>Mixia</taxon>
    </lineage>
</organism>
<sequence length="188" mass="21338">MQYARARELIDALHREDPAGEELAYADSVERWVKQLYPEADDVLLLAARCQHLQRWSLPRTSFPDGKAGYLSWRRRLYVVQADKAAELLRQAGLQDEEIAAVRQWVSKSDLRKGNPGTQALEDGAVLTFFTNQLEVEKLTDHDKLDRSKLVDIVRKTWGKVSPKGQEAIRNLDLDETLKGLVNEALAA</sequence>
<reference evidence="1 2" key="1">
    <citation type="journal article" date="2011" name="J. Gen. Appl. Microbiol.">
        <title>Draft genome sequencing of the enigmatic basidiomycete Mixia osmundae.</title>
        <authorList>
            <person name="Nishida H."/>
            <person name="Nagatsuka Y."/>
            <person name="Sugiyama J."/>
        </authorList>
    </citation>
    <scope>NUCLEOTIDE SEQUENCE [LARGE SCALE GENOMIC DNA]</scope>
    <source>
        <strain evidence="2">CBS 9802 / IAM 14324 / JCM 22182 / KY 12970</strain>
    </source>
</reference>
<dbReference type="eggNOG" id="ENOG502S0KS">
    <property type="taxonomic scope" value="Eukaryota"/>
</dbReference>
<dbReference type="STRING" id="764103.G7E1P1"/>
<protein>
    <recommendedName>
        <fullName evidence="3">Glutamyl-tRNA synthetase</fullName>
    </recommendedName>
</protein>
<comment type="caution">
    <text evidence="1">The sequence shown here is derived from an EMBL/GenBank/DDBJ whole genome shotgun (WGS) entry which is preliminary data.</text>
</comment>
<dbReference type="OMA" id="YAQKMTK"/>
<evidence type="ECO:0000313" key="1">
    <source>
        <dbReference type="EMBL" id="GAA96751.1"/>
    </source>
</evidence>
<dbReference type="EMBL" id="BABT02000106">
    <property type="protein sequence ID" value="GAA96751.1"/>
    <property type="molecule type" value="Genomic_DNA"/>
</dbReference>
<dbReference type="InterPro" id="IPR025255">
    <property type="entry name" value="DUF4202"/>
</dbReference>
<name>G7E1P1_MIXOS</name>
<dbReference type="PANTHER" id="PTHR41729:SF1">
    <property type="entry name" value="GLUTAMYL-TRNA SYNTHETASE"/>
    <property type="match status" value="1"/>
</dbReference>
<proteinExistence type="predicted"/>
<dbReference type="OrthoDB" id="417697at2759"/>
<dbReference type="AlphaFoldDB" id="G7E1P1"/>
<dbReference type="RefSeq" id="XP_014565265.1">
    <property type="nucleotide sequence ID" value="XM_014709779.1"/>
</dbReference>
<dbReference type="HOGENOM" id="CLU_085403_0_0_1"/>
<dbReference type="PANTHER" id="PTHR41729">
    <property type="entry name" value="GLUTAMYL-TRNA SYNTHETASE"/>
    <property type="match status" value="1"/>
</dbReference>
<reference evidence="1 2" key="2">
    <citation type="journal article" date="2012" name="Open Biol.">
        <title>Characteristics of nucleosomes and linker DNA regions on the genome of the basidiomycete Mixia osmundae revealed by mono- and dinucleosome mapping.</title>
        <authorList>
            <person name="Nishida H."/>
            <person name="Kondo S."/>
            <person name="Matsumoto T."/>
            <person name="Suzuki Y."/>
            <person name="Yoshikawa H."/>
            <person name="Taylor T.D."/>
            <person name="Sugiyama J."/>
        </authorList>
    </citation>
    <scope>NUCLEOTIDE SEQUENCE [LARGE SCALE GENOMIC DNA]</scope>
    <source>
        <strain evidence="2">CBS 9802 / IAM 14324 / JCM 22182 / KY 12970</strain>
    </source>
</reference>